<dbReference type="PANTHER" id="PTHR43080:SF2">
    <property type="entry name" value="CBS DOMAIN-CONTAINING PROTEIN"/>
    <property type="match status" value="1"/>
</dbReference>
<dbReference type="PROSITE" id="PS51371">
    <property type="entry name" value="CBS"/>
    <property type="match status" value="2"/>
</dbReference>
<dbReference type="SMART" id="SM00116">
    <property type="entry name" value="CBS"/>
    <property type="match status" value="2"/>
</dbReference>
<name>A0A285LWC8_9NOCA</name>
<protein>
    <submittedName>
        <fullName evidence="4">CBS domain-containing protein</fullName>
    </submittedName>
</protein>
<evidence type="ECO:0000256" key="2">
    <source>
        <dbReference type="PROSITE-ProRule" id="PRU00703"/>
    </source>
</evidence>
<organism evidence="4 5">
    <name type="scientific">Nocardia amikacinitolerans</name>
    <dbReference type="NCBI Taxonomy" id="756689"/>
    <lineage>
        <taxon>Bacteria</taxon>
        <taxon>Bacillati</taxon>
        <taxon>Actinomycetota</taxon>
        <taxon>Actinomycetes</taxon>
        <taxon>Mycobacteriales</taxon>
        <taxon>Nocardiaceae</taxon>
        <taxon>Nocardia</taxon>
    </lineage>
</organism>
<dbReference type="InterPro" id="IPR051257">
    <property type="entry name" value="Diverse_CBS-Domain"/>
</dbReference>
<evidence type="ECO:0000313" key="4">
    <source>
        <dbReference type="EMBL" id="SNY89165.1"/>
    </source>
</evidence>
<evidence type="ECO:0000313" key="5">
    <source>
        <dbReference type="Proteomes" id="UP000219565"/>
    </source>
</evidence>
<accession>A0A285LWC8</accession>
<dbReference type="STRING" id="1379680.GCA_001612615_01147"/>
<feature type="domain" description="CBS" evidence="3">
    <location>
        <begin position="70"/>
        <end position="126"/>
    </location>
</feature>
<dbReference type="OrthoDB" id="9799454at2"/>
<dbReference type="Gene3D" id="3.10.580.10">
    <property type="entry name" value="CBS-domain"/>
    <property type="match status" value="2"/>
</dbReference>
<keyword evidence="1 2" id="KW-0129">CBS domain</keyword>
<evidence type="ECO:0000259" key="3">
    <source>
        <dbReference type="PROSITE" id="PS51371"/>
    </source>
</evidence>
<evidence type="ECO:0000256" key="1">
    <source>
        <dbReference type="ARBA" id="ARBA00023122"/>
    </source>
</evidence>
<dbReference type="PANTHER" id="PTHR43080">
    <property type="entry name" value="CBS DOMAIN-CONTAINING PROTEIN CBSX3, MITOCHONDRIAL"/>
    <property type="match status" value="1"/>
</dbReference>
<keyword evidence="5" id="KW-1185">Reference proteome</keyword>
<dbReference type="AlphaFoldDB" id="A0A285LWC8"/>
<gene>
    <name evidence="4" type="ORF">SAMN04244553_6169</name>
</gene>
<feature type="domain" description="CBS" evidence="3">
    <location>
        <begin position="10"/>
        <end position="68"/>
    </location>
</feature>
<dbReference type="Pfam" id="PF00571">
    <property type="entry name" value="CBS"/>
    <property type="match status" value="2"/>
</dbReference>
<dbReference type="Proteomes" id="UP000219565">
    <property type="component" value="Unassembled WGS sequence"/>
</dbReference>
<dbReference type="SUPFAM" id="SSF54631">
    <property type="entry name" value="CBS-domain pair"/>
    <property type="match status" value="1"/>
</dbReference>
<reference evidence="4 5" key="1">
    <citation type="submission" date="2017-09" db="EMBL/GenBank/DDBJ databases">
        <authorList>
            <person name="Ehlers B."/>
            <person name="Leendertz F.H."/>
        </authorList>
    </citation>
    <scope>NUCLEOTIDE SEQUENCE [LARGE SCALE GENOMIC DNA]</scope>
    <source>
        <strain evidence="4 5">DSM 45537</strain>
    </source>
</reference>
<sequence length="192" mass="20852">MRNMRVNEVMRRPIIAVRHDDSVREAALMLTELGYAALPVLTQDDRLIGVVTSGDLLRAGELDDTVDAVMTTPAVSVSDSAALDEVMRWLLTRGLRSLPVIDADGRVVGMFSRGDALRIMLTPDDALAADAQNILDQYTGVRRWHVTVEEGDASISGRFTDESERRIAIALIRTVPGIRAATVATTPAAAVR</sequence>
<proteinExistence type="predicted"/>
<dbReference type="InterPro" id="IPR000644">
    <property type="entry name" value="CBS_dom"/>
</dbReference>
<dbReference type="InterPro" id="IPR046342">
    <property type="entry name" value="CBS_dom_sf"/>
</dbReference>
<dbReference type="EMBL" id="OBEG01000008">
    <property type="protein sequence ID" value="SNY89165.1"/>
    <property type="molecule type" value="Genomic_DNA"/>
</dbReference>
<dbReference type="RefSeq" id="WP_097247923.1">
    <property type="nucleotide sequence ID" value="NZ_JBIAND010000001.1"/>
</dbReference>